<reference evidence="1" key="3">
    <citation type="submission" date="2020-06" db="EMBL/GenBank/DDBJ databases">
        <title>Helianthus annuus Genome sequencing and assembly Release 2.</title>
        <authorList>
            <person name="Gouzy J."/>
            <person name="Langlade N."/>
            <person name="Munos S."/>
        </authorList>
    </citation>
    <scope>NUCLEOTIDE SEQUENCE</scope>
    <source>
        <tissue evidence="1">Leaves</tissue>
    </source>
</reference>
<dbReference type="AlphaFoldDB" id="A0A251SGT5"/>
<sequence>MLSVSMKATVTIAGSRVPASVPMTLIGQSTDRMRDLKVILNNHNLSDMNRCSDEVG</sequence>
<keyword evidence="3" id="KW-1185">Reference proteome</keyword>
<dbReference type="InParanoid" id="A0A251SGT5"/>
<evidence type="ECO:0000313" key="1">
    <source>
        <dbReference type="EMBL" id="KAF5768674.1"/>
    </source>
</evidence>
<reference evidence="2" key="2">
    <citation type="submission" date="2017-02" db="EMBL/GenBank/DDBJ databases">
        <title>Sunflower complete genome.</title>
        <authorList>
            <person name="Langlade N."/>
            <person name="Munos S."/>
        </authorList>
    </citation>
    <scope>NUCLEOTIDE SEQUENCE [LARGE SCALE GENOMIC DNA]</scope>
    <source>
        <tissue evidence="2">Leaves</tissue>
    </source>
</reference>
<dbReference type="EMBL" id="CM007903">
    <property type="protein sequence ID" value="OTF97762.1"/>
    <property type="molecule type" value="Genomic_DNA"/>
</dbReference>
<proteinExistence type="predicted"/>
<dbReference type="Proteomes" id="UP000215914">
    <property type="component" value="Chromosome 14"/>
</dbReference>
<gene>
    <name evidence="2" type="ORF">HannXRQ_Chr14g0438181</name>
    <name evidence="1" type="ORF">HanXRQr2_Chr14g0639261</name>
</gene>
<reference evidence="1 3" key="1">
    <citation type="journal article" date="2017" name="Nature">
        <title>The sunflower genome provides insights into oil metabolism, flowering and Asterid evolution.</title>
        <authorList>
            <person name="Badouin H."/>
            <person name="Gouzy J."/>
            <person name="Grassa C.J."/>
            <person name="Murat F."/>
            <person name="Staton S.E."/>
            <person name="Cottret L."/>
            <person name="Lelandais-Briere C."/>
            <person name="Owens G.L."/>
            <person name="Carrere S."/>
            <person name="Mayjonade B."/>
            <person name="Legrand L."/>
            <person name="Gill N."/>
            <person name="Kane N.C."/>
            <person name="Bowers J.E."/>
            <person name="Hubner S."/>
            <person name="Bellec A."/>
            <person name="Berard A."/>
            <person name="Berges H."/>
            <person name="Blanchet N."/>
            <person name="Boniface M.C."/>
            <person name="Brunel D."/>
            <person name="Catrice O."/>
            <person name="Chaidir N."/>
            <person name="Claudel C."/>
            <person name="Donnadieu C."/>
            <person name="Faraut T."/>
            <person name="Fievet G."/>
            <person name="Helmstetter N."/>
            <person name="King M."/>
            <person name="Knapp S.J."/>
            <person name="Lai Z."/>
            <person name="Le Paslier M.C."/>
            <person name="Lippi Y."/>
            <person name="Lorenzon L."/>
            <person name="Mandel J.R."/>
            <person name="Marage G."/>
            <person name="Marchand G."/>
            <person name="Marquand E."/>
            <person name="Bret-Mestries E."/>
            <person name="Morien E."/>
            <person name="Nambeesan S."/>
            <person name="Nguyen T."/>
            <person name="Pegot-Espagnet P."/>
            <person name="Pouilly N."/>
            <person name="Raftis F."/>
            <person name="Sallet E."/>
            <person name="Schiex T."/>
            <person name="Thomas J."/>
            <person name="Vandecasteele C."/>
            <person name="Vares D."/>
            <person name="Vear F."/>
            <person name="Vautrin S."/>
            <person name="Crespi M."/>
            <person name="Mangin B."/>
            <person name="Burke J.M."/>
            <person name="Salse J."/>
            <person name="Munos S."/>
            <person name="Vincourt P."/>
            <person name="Rieseberg L.H."/>
            <person name="Langlade N.B."/>
        </authorList>
    </citation>
    <scope>NUCLEOTIDE SEQUENCE [LARGE SCALE GENOMIC DNA]</scope>
    <source>
        <strain evidence="3">cv. SF193</strain>
        <tissue evidence="1">Leaves</tissue>
    </source>
</reference>
<name>A0A251SGT5_HELAN</name>
<protein>
    <submittedName>
        <fullName evidence="2">Uncharacterized protein</fullName>
    </submittedName>
</protein>
<evidence type="ECO:0000313" key="2">
    <source>
        <dbReference type="EMBL" id="OTF97762.1"/>
    </source>
</evidence>
<dbReference type="EMBL" id="MNCJ02000329">
    <property type="protein sequence ID" value="KAF5768674.1"/>
    <property type="molecule type" value="Genomic_DNA"/>
</dbReference>
<organism evidence="2 3">
    <name type="scientific">Helianthus annuus</name>
    <name type="common">Common sunflower</name>
    <dbReference type="NCBI Taxonomy" id="4232"/>
    <lineage>
        <taxon>Eukaryota</taxon>
        <taxon>Viridiplantae</taxon>
        <taxon>Streptophyta</taxon>
        <taxon>Embryophyta</taxon>
        <taxon>Tracheophyta</taxon>
        <taxon>Spermatophyta</taxon>
        <taxon>Magnoliopsida</taxon>
        <taxon>eudicotyledons</taxon>
        <taxon>Gunneridae</taxon>
        <taxon>Pentapetalae</taxon>
        <taxon>asterids</taxon>
        <taxon>campanulids</taxon>
        <taxon>Asterales</taxon>
        <taxon>Asteraceae</taxon>
        <taxon>Asteroideae</taxon>
        <taxon>Heliantheae alliance</taxon>
        <taxon>Heliantheae</taxon>
        <taxon>Helianthus</taxon>
    </lineage>
</organism>
<dbReference type="Gramene" id="mRNA:HanXRQr2_Chr14g0639261">
    <property type="protein sequence ID" value="CDS:HanXRQr2_Chr14g0639261.1"/>
    <property type="gene ID" value="HanXRQr2_Chr14g0639261"/>
</dbReference>
<accession>A0A251SGT5</accession>
<evidence type="ECO:0000313" key="3">
    <source>
        <dbReference type="Proteomes" id="UP000215914"/>
    </source>
</evidence>